<keyword evidence="2" id="KW-1185">Reference proteome</keyword>
<evidence type="ECO:0008006" key="3">
    <source>
        <dbReference type="Google" id="ProtNLM"/>
    </source>
</evidence>
<dbReference type="Proteomes" id="UP000677515">
    <property type="component" value="Chromosome"/>
</dbReference>
<reference evidence="1 2" key="1">
    <citation type="submission" date="2021-01" db="EMBL/GenBank/DDBJ databases">
        <title>Complete genome sequence of Erwinia rhapontici MAFF 311153.</title>
        <authorList>
            <person name="Morohoshi T."/>
            <person name="Someya N."/>
        </authorList>
    </citation>
    <scope>NUCLEOTIDE SEQUENCE [LARGE SCALE GENOMIC DNA]</scope>
    <source>
        <strain evidence="1 2">MAFF 311153</strain>
    </source>
</reference>
<dbReference type="RefSeq" id="WP_212813400.1">
    <property type="nucleotide sequence ID" value="NZ_AP024329.1"/>
</dbReference>
<protein>
    <recommendedName>
        <fullName evidence="3">Immunity protein 50 of polymorphic toxin system</fullName>
    </recommendedName>
</protein>
<organism evidence="1 2">
    <name type="scientific">Erwinia rhapontici</name>
    <name type="common">Pectobacterium rhapontici</name>
    <dbReference type="NCBI Taxonomy" id="55212"/>
    <lineage>
        <taxon>Bacteria</taxon>
        <taxon>Pseudomonadati</taxon>
        <taxon>Pseudomonadota</taxon>
        <taxon>Gammaproteobacteria</taxon>
        <taxon>Enterobacterales</taxon>
        <taxon>Erwiniaceae</taxon>
        <taxon>Erwinia</taxon>
    </lineage>
</organism>
<sequence length="157" mass="18457">MITNYLMRPQLESVCWDDVENLHLPYELNEVVEQDFIELSGCFLSRKLLSYCNPVTPDIFEDEISFECFVNSIHIEDYVNEKYFQYSIVFCNSIIKKWNSNHLGYLNVIISLDDETLLPTIKFHLKRKDVSWLDEDKLDSSIQAVLITTHGINRNTL</sequence>
<gene>
    <name evidence="1" type="ORF">ERHA53_42660</name>
</gene>
<proteinExistence type="predicted"/>
<evidence type="ECO:0000313" key="2">
    <source>
        <dbReference type="Proteomes" id="UP000677515"/>
    </source>
</evidence>
<evidence type="ECO:0000313" key="1">
    <source>
        <dbReference type="EMBL" id="BCQ36923.1"/>
    </source>
</evidence>
<dbReference type="EMBL" id="AP024329">
    <property type="protein sequence ID" value="BCQ36923.1"/>
    <property type="molecule type" value="Genomic_DNA"/>
</dbReference>
<name>A0ABM7N636_ERWRD</name>
<accession>A0ABM7N636</accession>